<evidence type="ECO:0000256" key="2">
    <source>
        <dbReference type="ARBA" id="ARBA00023125"/>
    </source>
</evidence>
<evidence type="ECO:0000256" key="1">
    <source>
        <dbReference type="ARBA" id="ARBA00023015"/>
    </source>
</evidence>
<evidence type="ECO:0000256" key="4">
    <source>
        <dbReference type="PROSITE-ProRule" id="PRU00335"/>
    </source>
</evidence>
<dbReference type="PANTHER" id="PTHR47506">
    <property type="entry name" value="TRANSCRIPTIONAL REGULATORY PROTEIN"/>
    <property type="match status" value="1"/>
</dbReference>
<organism evidence="6 7">
    <name type="scientific">Paenibacillus spongiae</name>
    <dbReference type="NCBI Taxonomy" id="2909671"/>
    <lineage>
        <taxon>Bacteria</taxon>
        <taxon>Bacillati</taxon>
        <taxon>Bacillota</taxon>
        <taxon>Bacilli</taxon>
        <taxon>Bacillales</taxon>
        <taxon>Paenibacillaceae</taxon>
        <taxon>Paenibacillus</taxon>
    </lineage>
</organism>
<accession>A0ABY5S8I6</accession>
<dbReference type="Proteomes" id="UP001057877">
    <property type="component" value="Chromosome"/>
</dbReference>
<dbReference type="PRINTS" id="PR00455">
    <property type="entry name" value="HTHTETR"/>
</dbReference>
<keyword evidence="7" id="KW-1185">Reference proteome</keyword>
<keyword evidence="1" id="KW-0805">Transcription regulation</keyword>
<evidence type="ECO:0000256" key="3">
    <source>
        <dbReference type="ARBA" id="ARBA00023163"/>
    </source>
</evidence>
<dbReference type="RefSeq" id="WP_258386054.1">
    <property type="nucleotide sequence ID" value="NZ_CP091430.1"/>
</dbReference>
<dbReference type="Gene3D" id="1.10.357.10">
    <property type="entry name" value="Tetracycline Repressor, domain 2"/>
    <property type="match status" value="1"/>
</dbReference>
<keyword evidence="3" id="KW-0804">Transcription</keyword>
<dbReference type="SUPFAM" id="SSF46689">
    <property type="entry name" value="Homeodomain-like"/>
    <property type="match status" value="1"/>
</dbReference>
<evidence type="ECO:0000259" key="5">
    <source>
        <dbReference type="PROSITE" id="PS50977"/>
    </source>
</evidence>
<gene>
    <name evidence="6" type="ORF">L1F29_32155</name>
</gene>
<dbReference type="Gene3D" id="1.10.10.60">
    <property type="entry name" value="Homeodomain-like"/>
    <property type="match status" value="1"/>
</dbReference>
<reference evidence="6" key="1">
    <citation type="submission" date="2022-01" db="EMBL/GenBank/DDBJ databases">
        <title>Paenibacillus spongiae sp. nov., isolated from marine sponge.</title>
        <authorList>
            <person name="Li Z."/>
            <person name="Zhang M."/>
        </authorList>
    </citation>
    <scope>NUCLEOTIDE SEQUENCE</scope>
    <source>
        <strain evidence="6">PHS-Z3</strain>
    </source>
</reference>
<keyword evidence="2 4" id="KW-0238">DNA-binding</keyword>
<dbReference type="InterPro" id="IPR001647">
    <property type="entry name" value="HTH_TetR"/>
</dbReference>
<name>A0ABY5S8I6_9BACL</name>
<dbReference type="EMBL" id="CP091430">
    <property type="protein sequence ID" value="UVI29984.1"/>
    <property type="molecule type" value="Genomic_DNA"/>
</dbReference>
<feature type="DNA-binding region" description="H-T-H motif" evidence="4">
    <location>
        <begin position="23"/>
        <end position="42"/>
    </location>
</feature>
<evidence type="ECO:0000313" key="7">
    <source>
        <dbReference type="Proteomes" id="UP001057877"/>
    </source>
</evidence>
<evidence type="ECO:0000313" key="6">
    <source>
        <dbReference type="EMBL" id="UVI29984.1"/>
    </source>
</evidence>
<sequence>MTASKLKHAALMLFTESGYEGTSMSQIAKAVGIKTPSIYAHFESKEQLFLALVEDVIREDCGQFLKIVNQTADWPPLERVRAAFHYYSGHGEPTLEKSFLKRTIMVPPRHLRDRLRQDFDGHERFLTSHLAPLIQGCMTHGDELDEEEEKRLLALFYALVDGLIVERELYEKELFLERQEQLWNWFCKAITCKRG</sequence>
<dbReference type="PANTHER" id="PTHR47506:SF6">
    <property type="entry name" value="HTH-TYPE TRANSCRIPTIONAL REPRESSOR NEMR"/>
    <property type="match status" value="1"/>
</dbReference>
<feature type="domain" description="HTH tetR-type" evidence="5">
    <location>
        <begin position="1"/>
        <end position="60"/>
    </location>
</feature>
<protein>
    <submittedName>
        <fullName evidence="6">TetR/AcrR family transcriptional regulator</fullName>
    </submittedName>
</protein>
<dbReference type="Pfam" id="PF00440">
    <property type="entry name" value="TetR_N"/>
    <property type="match status" value="1"/>
</dbReference>
<dbReference type="InterPro" id="IPR009057">
    <property type="entry name" value="Homeodomain-like_sf"/>
</dbReference>
<proteinExistence type="predicted"/>
<dbReference type="PROSITE" id="PS50977">
    <property type="entry name" value="HTH_TETR_2"/>
    <property type="match status" value="1"/>
</dbReference>